<evidence type="ECO:0000256" key="2">
    <source>
        <dbReference type="ARBA" id="ARBA00022692"/>
    </source>
</evidence>
<sequence>METLSLQPDKTVASLIHVSAFSKYFIPFGNFIIPLILWTAKKNDPFVDSHGKQALNFQISIFLYFVFLVCAGIAGVVIMGFDIAAADPSFFREENFSLHPLRAMPLITIVGITGLLLLTLFILEIVAVINAAIKASEGKTYKYPLTINFITPTPVGIHQSKNDQFNNTQKQTL</sequence>
<organism evidence="6 7">
    <name type="scientific">Antarcticibacterium arcticum</name>
    <dbReference type="NCBI Taxonomy" id="2585771"/>
    <lineage>
        <taxon>Bacteria</taxon>
        <taxon>Pseudomonadati</taxon>
        <taxon>Bacteroidota</taxon>
        <taxon>Flavobacteriia</taxon>
        <taxon>Flavobacteriales</taxon>
        <taxon>Flavobacteriaceae</taxon>
        <taxon>Antarcticibacterium</taxon>
    </lineage>
</organism>
<dbReference type="Pfam" id="PF09685">
    <property type="entry name" value="MamF_MmsF"/>
    <property type="match status" value="1"/>
</dbReference>
<dbReference type="Proteomes" id="UP000321954">
    <property type="component" value="Chromosome"/>
</dbReference>
<feature type="transmembrane region" description="Helical" evidence="5">
    <location>
        <begin position="61"/>
        <end position="86"/>
    </location>
</feature>
<evidence type="ECO:0000256" key="5">
    <source>
        <dbReference type="SAM" id="Phobius"/>
    </source>
</evidence>
<evidence type="ECO:0000313" key="7">
    <source>
        <dbReference type="Proteomes" id="UP000321954"/>
    </source>
</evidence>
<evidence type="ECO:0000313" key="6">
    <source>
        <dbReference type="EMBL" id="QED37313.1"/>
    </source>
</evidence>
<dbReference type="InterPro" id="IPR019109">
    <property type="entry name" value="MamF_MmsF"/>
</dbReference>
<keyword evidence="4 5" id="KW-0472">Membrane</keyword>
<feature type="transmembrane region" description="Helical" evidence="5">
    <location>
        <begin position="20"/>
        <end position="40"/>
    </location>
</feature>
<dbReference type="AlphaFoldDB" id="A0A5B8YL04"/>
<name>A0A5B8YL04_9FLAO</name>
<dbReference type="OrthoDB" id="9808930at2"/>
<dbReference type="RefSeq" id="WP_146832199.1">
    <property type="nucleotide sequence ID" value="NZ_CP042476.1"/>
</dbReference>
<evidence type="ECO:0000256" key="1">
    <source>
        <dbReference type="ARBA" id="ARBA00004141"/>
    </source>
</evidence>
<evidence type="ECO:0000256" key="3">
    <source>
        <dbReference type="ARBA" id="ARBA00022989"/>
    </source>
</evidence>
<dbReference type="KEGG" id="anp:FK178_06105"/>
<dbReference type="EMBL" id="CP042476">
    <property type="protein sequence ID" value="QED37313.1"/>
    <property type="molecule type" value="Genomic_DNA"/>
</dbReference>
<proteinExistence type="predicted"/>
<gene>
    <name evidence="6" type="ORF">FK178_06105</name>
</gene>
<evidence type="ECO:0000256" key="4">
    <source>
        <dbReference type="ARBA" id="ARBA00023136"/>
    </source>
</evidence>
<keyword evidence="3 5" id="KW-1133">Transmembrane helix</keyword>
<reference evidence="6 7" key="1">
    <citation type="submission" date="2019-08" db="EMBL/GenBank/DDBJ databases">
        <title>Antarcticibacterium arcticum sp. nov., a bacterium isolated from marine sediment of the Canadian Beaufort Sea.</title>
        <authorList>
            <person name="Lee Y.M."/>
            <person name="Baek K."/>
            <person name="Lee D.-H."/>
            <person name="Shin S.C."/>
            <person name="Jin Y.K."/>
            <person name="Park Y."/>
        </authorList>
    </citation>
    <scope>NUCLEOTIDE SEQUENCE [LARGE SCALE GENOMIC DNA]</scope>
    <source>
        <strain evidence="6 7">PAMC 28998</strain>
    </source>
</reference>
<feature type="transmembrane region" description="Helical" evidence="5">
    <location>
        <begin position="106"/>
        <end position="133"/>
    </location>
</feature>
<comment type="subcellular location">
    <subcellularLocation>
        <location evidence="1">Membrane</location>
        <topology evidence="1">Multi-pass membrane protein</topology>
    </subcellularLocation>
</comment>
<keyword evidence="2 5" id="KW-0812">Transmembrane</keyword>
<accession>A0A5B8YL04</accession>
<protein>
    <submittedName>
        <fullName evidence="6">DUF4870 domain-containing protein</fullName>
    </submittedName>
</protein>
<keyword evidence="7" id="KW-1185">Reference proteome</keyword>